<evidence type="ECO:0000256" key="2">
    <source>
        <dbReference type="SAM" id="MobiDB-lite"/>
    </source>
</evidence>
<dbReference type="GO" id="GO:0003723">
    <property type="term" value="F:RNA binding"/>
    <property type="evidence" value="ECO:0007669"/>
    <property type="project" value="UniProtKB-UniRule"/>
</dbReference>
<feature type="region of interest" description="Disordered" evidence="2">
    <location>
        <begin position="270"/>
        <end position="299"/>
    </location>
</feature>
<dbReference type="InterPro" id="IPR000504">
    <property type="entry name" value="RRM_dom"/>
</dbReference>
<dbReference type="Proteomes" id="UP000541610">
    <property type="component" value="Unassembled WGS sequence"/>
</dbReference>
<dbReference type="Pfam" id="PF04059">
    <property type="entry name" value="RRM_2"/>
    <property type="match status" value="1"/>
</dbReference>
<keyword evidence="1" id="KW-0694">RNA-binding</keyword>
<dbReference type="Gene3D" id="3.30.70.330">
    <property type="match status" value="1"/>
</dbReference>
<dbReference type="InterPro" id="IPR035979">
    <property type="entry name" value="RBD_domain_sf"/>
</dbReference>
<dbReference type="OrthoDB" id="417481at2759"/>
<name>A0A7J6P891_PEROL</name>
<comment type="caution">
    <text evidence="4">The sequence shown here is derived from an EMBL/GenBank/DDBJ whole genome shotgun (WGS) entry which is preliminary data.</text>
</comment>
<evidence type="ECO:0000313" key="4">
    <source>
        <dbReference type="EMBL" id="KAF4692338.1"/>
    </source>
</evidence>
<proteinExistence type="predicted"/>
<dbReference type="SUPFAM" id="SSF54928">
    <property type="entry name" value="RNA-binding domain, RBD"/>
    <property type="match status" value="1"/>
</dbReference>
<gene>
    <name evidence="4" type="ORF">FOZ60_013696</name>
</gene>
<feature type="compositionally biased region" description="Basic and acidic residues" evidence="2">
    <location>
        <begin position="289"/>
        <end position="299"/>
    </location>
</feature>
<evidence type="ECO:0000313" key="5">
    <source>
        <dbReference type="Proteomes" id="UP000541610"/>
    </source>
</evidence>
<dbReference type="PROSITE" id="PS50102">
    <property type="entry name" value="RRM"/>
    <property type="match status" value="1"/>
</dbReference>
<feature type="domain" description="RRM" evidence="3">
    <location>
        <begin position="138"/>
        <end position="217"/>
    </location>
</feature>
<evidence type="ECO:0000256" key="1">
    <source>
        <dbReference type="PROSITE-ProRule" id="PRU00176"/>
    </source>
</evidence>
<dbReference type="EMBL" id="JABANP010000062">
    <property type="protein sequence ID" value="KAF4692338.1"/>
    <property type="molecule type" value="Genomic_DNA"/>
</dbReference>
<evidence type="ECO:0000259" key="3">
    <source>
        <dbReference type="PROSITE" id="PS50102"/>
    </source>
</evidence>
<dbReference type="InterPro" id="IPR012677">
    <property type="entry name" value="Nucleotide-bd_a/b_plait_sf"/>
</dbReference>
<organism evidence="4 5">
    <name type="scientific">Perkinsus olseni</name>
    <name type="common">Perkinsus atlanticus</name>
    <dbReference type="NCBI Taxonomy" id="32597"/>
    <lineage>
        <taxon>Eukaryota</taxon>
        <taxon>Sar</taxon>
        <taxon>Alveolata</taxon>
        <taxon>Perkinsozoa</taxon>
        <taxon>Perkinsea</taxon>
        <taxon>Perkinsida</taxon>
        <taxon>Perkinsidae</taxon>
        <taxon>Perkinsus</taxon>
    </lineage>
</organism>
<dbReference type="AlphaFoldDB" id="A0A7J6P891"/>
<sequence length="299" mass="33692">MEGENGDIHGPFGSPKVRRNSVMRVCLKNASFHFEEAEDEICPPGELGPLKLRTRSRSESDILAALNNNIKTPVLAEFHPDTGELIPSIDFCQRHYANGTMYDDLSCRVPFVKSDKEKIIAKQQTDSTTGDFDWYGVTTLMVRNIPSRYSPRNFRQLISTMGFGHSMDFFYMPMDSVNNKNLGYAFINLVNEEEVARFIDVFVGYKFDAHGSEKVCVICPARVQGFRQNVNHFQNAGTRFNIPDEFKPMAIENGEAVPIHGCSRRNRFNSFNSSNGGGRRGSVGGGGRGHFERTRSTYY</sequence>
<dbReference type="CDD" id="cd12277">
    <property type="entry name" value="RRM3_MEI2_EAR1_like"/>
    <property type="match status" value="1"/>
</dbReference>
<reference evidence="4 5" key="1">
    <citation type="submission" date="2020-04" db="EMBL/GenBank/DDBJ databases">
        <title>Perkinsus olseni comparative genomics.</title>
        <authorList>
            <person name="Bogema D.R."/>
        </authorList>
    </citation>
    <scope>NUCLEOTIDE SEQUENCE [LARGE SCALE GENOMIC DNA]</scope>
    <source>
        <strain evidence="4">00978-12</strain>
    </source>
</reference>
<protein>
    <recommendedName>
        <fullName evidence="3">RRM domain-containing protein</fullName>
    </recommendedName>
</protein>
<feature type="compositionally biased region" description="Gly residues" evidence="2">
    <location>
        <begin position="275"/>
        <end position="288"/>
    </location>
</feature>
<accession>A0A7J6P891</accession>
<dbReference type="InterPro" id="IPR007201">
    <property type="entry name" value="Mei2-like_Rrm_C"/>
</dbReference>